<name>A0ABR1JZ54_9AGAR</name>
<dbReference type="InterPro" id="IPR045306">
    <property type="entry name" value="SDH-like"/>
</dbReference>
<dbReference type="Gene3D" id="3.40.50.720">
    <property type="entry name" value="NAD(P)-binding Rossmann-like Domain"/>
    <property type="match status" value="1"/>
</dbReference>
<dbReference type="PROSITE" id="PS00059">
    <property type="entry name" value="ADH_ZINC"/>
    <property type="match status" value="1"/>
</dbReference>
<dbReference type="SUPFAM" id="SSF51735">
    <property type="entry name" value="NAD(P)-binding Rossmann-fold domains"/>
    <property type="match status" value="1"/>
</dbReference>
<keyword evidence="6" id="KW-0560">Oxidoreductase</keyword>
<dbReference type="PANTHER" id="PTHR43161:SF12">
    <property type="entry name" value="L-ARABINITOL 4-DEHYDROGENASE"/>
    <property type="match status" value="1"/>
</dbReference>
<evidence type="ECO:0000259" key="11">
    <source>
        <dbReference type="Pfam" id="PF00107"/>
    </source>
</evidence>
<dbReference type="CDD" id="cd05285">
    <property type="entry name" value="sorbitol_DH"/>
    <property type="match status" value="1"/>
</dbReference>
<proteinExistence type="inferred from homology"/>
<accession>A0ABR1JZ54</accession>
<gene>
    <name evidence="13" type="ORF">VKT23_001541</name>
</gene>
<feature type="domain" description="Alcohol dehydrogenase-like C-terminal" evidence="11">
    <location>
        <begin position="227"/>
        <end position="359"/>
    </location>
</feature>
<dbReference type="InterPro" id="IPR011032">
    <property type="entry name" value="GroES-like_sf"/>
</dbReference>
<feature type="domain" description="Alcohol dehydrogenase-like N-terminal" evidence="12">
    <location>
        <begin position="75"/>
        <end position="189"/>
    </location>
</feature>
<evidence type="ECO:0000256" key="2">
    <source>
        <dbReference type="ARBA" id="ARBA00008072"/>
    </source>
</evidence>
<evidence type="ECO:0000256" key="9">
    <source>
        <dbReference type="ARBA" id="ARBA00049317"/>
    </source>
</evidence>
<evidence type="ECO:0000313" key="13">
    <source>
        <dbReference type="EMBL" id="KAK7470100.1"/>
    </source>
</evidence>
<dbReference type="Pfam" id="PF00107">
    <property type="entry name" value="ADH_zinc_N"/>
    <property type="match status" value="1"/>
</dbReference>
<dbReference type="Proteomes" id="UP001498398">
    <property type="component" value="Unassembled WGS sequence"/>
</dbReference>
<evidence type="ECO:0000256" key="6">
    <source>
        <dbReference type="ARBA" id="ARBA00023002"/>
    </source>
</evidence>
<evidence type="ECO:0000256" key="8">
    <source>
        <dbReference type="ARBA" id="ARBA00039783"/>
    </source>
</evidence>
<dbReference type="Gene3D" id="3.90.180.10">
    <property type="entry name" value="Medium-chain alcohol dehydrogenases, catalytic domain"/>
    <property type="match status" value="1"/>
</dbReference>
<reference evidence="13 14" key="1">
    <citation type="submission" date="2024-01" db="EMBL/GenBank/DDBJ databases">
        <title>A draft genome for the cacao thread blight pathogen Marasmiellus scandens.</title>
        <authorList>
            <person name="Baruah I.K."/>
            <person name="Leung J."/>
            <person name="Bukari Y."/>
            <person name="Amoako-Attah I."/>
            <person name="Meinhardt L.W."/>
            <person name="Bailey B.A."/>
            <person name="Cohen S.P."/>
        </authorList>
    </citation>
    <scope>NUCLEOTIDE SEQUENCE [LARGE SCALE GENOMIC DNA]</scope>
    <source>
        <strain evidence="13 14">GH-19</strain>
    </source>
</reference>
<evidence type="ECO:0000259" key="12">
    <source>
        <dbReference type="Pfam" id="PF08240"/>
    </source>
</evidence>
<evidence type="ECO:0000256" key="1">
    <source>
        <dbReference type="ARBA" id="ARBA00001947"/>
    </source>
</evidence>
<comment type="cofactor">
    <cofactor evidence="1 10">
        <name>Zn(2+)</name>
        <dbReference type="ChEBI" id="CHEBI:29105"/>
    </cofactor>
</comment>
<protein>
    <recommendedName>
        <fullName evidence="8">L-arabinitol 4-dehydrogenase</fullName>
        <ecNumber evidence="7">1.1.1.12</ecNumber>
    </recommendedName>
</protein>
<dbReference type="Pfam" id="PF08240">
    <property type="entry name" value="ADH_N"/>
    <property type="match status" value="1"/>
</dbReference>
<dbReference type="EC" id="1.1.1.12" evidence="7"/>
<dbReference type="InterPro" id="IPR002328">
    <property type="entry name" value="ADH_Zn_CS"/>
</dbReference>
<dbReference type="PANTHER" id="PTHR43161">
    <property type="entry name" value="SORBITOL DEHYDROGENASE"/>
    <property type="match status" value="1"/>
</dbReference>
<dbReference type="InterPro" id="IPR013154">
    <property type="entry name" value="ADH-like_N"/>
</dbReference>
<comment type="similarity">
    <text evidence="2 10">Belongs to the zinc-containing alcohol dehydrogenase family.</text>
</comment>
<dbReference type="EMBL" id="JBANRG010000002">
    <property type="protein sequence ID" value="KAK7470100.1"/>
    <property type="molecule type" value="Genomic_DNA"/>
</dbReference>
<comment type="catalytic activity">
    <reaction evidence="9">
        <text>L-arabinitol + NAD(+) = L-xylulose + NADH + H(+)</text>
        <dbReference type="Rhea" id="RHEA:16381"/>
        <dbReference type="ChEBI" id="CHEBI:15378"/>
        <dbReference type="ChEBI" id="CHEBI:17399"/>
        <dbReference type="ChEBI" id="CHEBI:18403"/>
        <dbReference type="ChEBI" id="CHEBI:57540"/>
        <dbReference type="ChEBI" id="CHEBI:57945"/>
        <dbReference type="EC" id="1.1.1.12"/>
    </reaction>
</comment>
<dbReference type="InterPro" id="IPR036291">
    <property type="entry name" value="NAD(P)-bd_dom_sf"/>
</dbReference>
<organism evidence="13 14">
    <name type="scientific">Marasmiellus scandens</name>
    <dbReference type="NCBI Taxonomy" id="2682957"/>
    <lineage>
        <taxon>Eukaryota</taxon>
        <taxon>Fungi</taxon>
        <taxon>Dikarya</taxon>
        <taxon>Basidiomycota</taxon>
        <taxon>Agaricomycotina</taxon>
        <taxon>Agaricomycetes</taxon>
        <taxon>Agaricomycetidae</taxon>
        <taxon>Agaricales</taxon>
        <taxon>Marasmiineae</taxon>
        <taxon>Omphalotaceae</taxon>
        <taxon>Marasmiellus</taxon>
    </lineage>
</organism>
<evidence type="ECO:0000256" key="4">
    <source>
        <dbReference type="ARBA" id="ARBA00022723"/>
    </source>
</evidence>
<evidence type="ECO:0000256" key="10">
    <source>
        <dbReference type="RuleBase" id="RU361277"/>
    </source>
</evidence>
<comment type="caution">
    <text evidence="13">The sequence shown here is derived from an EMBL/GenBank/DDBJ whole genome shotgun (WGS) entry which is preliminary data.</text>
</comment>
<keyword evidence="14" id="KW-1185">Reference proteome</keyword>
<comment type="subunit">
    <text evidence="3">Homotetramer.</text>
</comment>
<dbReference type="SUPFAM" id="SSF50129">
    <property type="entry name" value="GroES-like"/>
    <property type="match status" value="1"/>
</dbReference>
<evidence type="ECO:0000313" key="14">
    <source>
        <dbReference type="Proteomes" id="UP001498398"/>
    </source>
</evidence>
<evidence type="ECO:0000256" key="5">
    <source>
        <dbReference type="ARBA" id="ARBA00022833"/>
    </source>
</evidence>
<evidence type="ECO:0000256" key="7">
    <source>
        <dbReference type="ARBA" id="ARBA00038954"/>
    </source>
</evidence>
<keyword evidence="5 10" id="KW-0862">Zinc</keyword>
<sequence>MSATIQVSEAASSQSIRLNESSDAKLVPETLLGKLHKGGIYPDRVWRHGGKPNIALWVTKDHQIYQEEIPYPTCGPDDCIVHVRATGICGSEIHFWKTGRIGDCMVDHDLILGHESAGEILEVGANVTKFKKGDRVSIEPGVTCWECKQCISGRYNLCPNVKFCGTPPTHGTMARYVSHPARFLHRIPDSMSYAHGALVEPLSVAAGAVGRCQPKLGQPVLVCGAGPIGLAVAIAARAAGGHPVAITDLEESRLAQAKQLGFDLTVKMVLSWDRFEAAKRIRDVFGPECTPELAFECTGAQSSIVSAFYALVEGGTLVQIGHGKPDVELPVMAMTFREVNIVNSFRYKQTWPTVIRLLNDKVPAEATKLITHTFSLEQTIDAFQTCVTRDSKSIKVQIVDN</sequence>
<evidence type="ECO:0000256" key="3">
    <source>
        <dbReference type="ARBA" id="ARBA00011881"/>
    </source>
</evidence>
<keyword evidence="4 10" id="KW-0479">Metal-binding</keyword>
<dbReference type="InterPro" id="IPR013149">
    <property type="entry name" value="ADH-like_C"/>
</dbReference>